<dbReference type="PANTHER" id="PTHR36838">
    <property type="entry name" value="AUXIN EFFLUX CARRIER FAMILY PROTEIN"/>
    <property type="match status" value="1"/>
</dbReference>
<evidence type="ECO:0000256" key="7">
    <source>
        <dbReference type="ARBA" id="ARBA00023136"/>
    </source>
</evidence>
<feature type="transmembrane region" description="Helical" evidence="8">
    <location>
        <begin position="103"/>
        <end position="128"/>
    </location>
</feature>
<feature type="transmembrane region" description="Helical" evidence="8">
    <location>
        <begin position="235"/>
        <end position="258"/>
    </location>
</feature>
<feature type="transmembrane region" description="Helical" evidence="8">
    <location>
        <begin position="177"/>
        <end position="193"/>
    </location>
</feature>
<reference evidence="9 10" key="1">
    <citation type="submission" date="2020-03" db="EMBL/GenBank/DDBJ databases">
        <title>Complete genome sequence of Orbus sp. IPMB12 (BCRC 80908).</title>
        <authorList>
            <person name="Lo W.-S."/>
            <person name="Chang T.-H."/>
            <person name="Kuo C.-H."/>
        </authorList>
    </citation>
    <scope>NUCLEOTIDE SEQUENCE [LARGE SCALE GENOMIC DNA]</scope>
    <source>
        <strain evidence="9 10">IPMB12</strain>
    </source>
</reference>
<evidence type="ECO:0000256" key="5">
    <source>
        <dbReference type="ARBA" id="ARBA00022692"/>
    </source>
</evidence>
<name>A0A6G9IF78_9GAMM</name>
<keyword evidence="7 8" id="KW-0472">Membrane</keyword>
<keyword evidence="10" id="KW-1185">Reference proteome</keyword>
<sequence>MMTFIISLWSQFHATLPLFILIFVGYALIKIGKWPQTATDSLTRFTFSVSIPVMLFKMMSNFSEQDNIDYRLLYAFFGSCLIVFLIGRFIAKKCFKLDGVSGSVFSIAGVFSNNVLVGLPIAIVLLGPESVPCVALVLVFNTLILWTLVTVSVEWARVGQFSLKGLTKIVIGLTKNPVIIGIITGLLFNFSGLPMPEFIDKPTSMISTMAAPLSLLVLGMGLAEYRITDGLHISSVICFMKLLVQPLVVWLLALALGLPTLETNVVVLLGSMSIGINVYLMARKFDALKAPIASSLIISTVLSSVTTPLILTIIALI</sequence>
<dbReference type="GO" id="GO:0055085">
    <property type="term" value="P:transmembrane transport"/>
    <property type="evidence" value="ECO:0007669"/>
    <property type="project" value="InterPro"/>
</dbReference>
<evidence type="ECO:0000256" key="6">
    <source>
        <dbReference type="ARBA" id="ARBA00022989"/>
    </source>
</evidence>
<dbReference type="KEGG" id="orb:IPMB12_09590"/>
<keyword evidence="3" id="KW-0813">Transport</keyword>
<dbReference type="Gene3D" id="1.20.1530.20">
    <property type="match status" value="1"/>
</dbReference>
<keyword evidence="5 8" id="KW-0812">Transmembrane</keyword>
<feature type="transmembrane region" description="Helical" evidence="8">
    <location>
        <begin position="12"/>
        <end position="29"/>
    </location>
</feature>
<dbReference type="Pfam" id="PF03547">
    <property type="entry name" value="Mem_trans"/>
    <property type="match status" value="1"/>
</dbReference>
<protein>
    <submittedName>
        <fullName evidence="9">AEC family transporter</fullName>
    </submittedName>
</protein>
<accession>A0A6G9IF78</accession>
<gene>
    <name evidence="9" type="ORF">IPMB12_09590</name>
</gene>
<dbReference type="InterPro" id="IPR004776">
    <property type="entry name" value="Mem_transp_PIN-like"/>
</dbReference>
<dbReference type="Proteomes" id="UP000501168">
    <property type="component" value="Chromosome"/>
</dbReference>
<dbReference type="InParanoid" id="A0A6G9IF78"/>
<feature type="transmembrane region" description="Helical" evidence="8">
    <location>
        <begin position="134"/>
        <end position="156"/>
    </location>
</feature>
<dbReference type="AlphaFoldDB" id="A0A6G9IF78"/>
<feature type="transmembrane region" description="Helical" evidence="8">
    <location>
        <begin position="72"/>
        <end position="91"/>
    </location>
</feature>
<evidence type="ECO:0000256" key="3">
    <source>
        <dbReference type="ARBA" id="ARBA00022448"/>
    </source>
</evidence>
<proteinExistence type="inferred from homology"/>
<evidence type="ECO:0000256" key="1">
    <source>
        <dbReference type="ARBA" id="ARBA00004651"/>
    </source>
</evidence>
<feature type="transmembrane region" description="Helical" evidence="8">
    <location>
        <begin position="205"/>
        <end position="223"/>
    </location>
</feature>
<evidence type="ECO:0000256" key="2">
    <source>
        <dbReference type="ARBA" id="ARBA00010145"/>
    </source>
</evidence>
<keyword evidence="6 8" id="KW-1133">Transmembrane helix</keyword>
<comment type="subcellular location">
    <subcellularLocation>
        <location evidence="1">Cell membrane</location>
        <topology evidence="1">Multi-pass membrane protein</topology>
    </subcellularLocation>
</comment>
<dbReference type="EMBL" id="CP050253">
    <property type="protein sequence ID" value="QIQ22477.1"/>
    <property type="molecule type" value="Genomic_DNA"/>
</dbReference>
<evidence type="ECO:0000313" key="10">
    <source>
        <dbReference type="Proteomes" id="UP000501168"/>
    </source>
</evidence>
<feature type="transmembrane region" description="Helical" evidence="8">
    <location>
        <begin position="294"/>
        <end position="316"/>
    </location>
</feature>
<dbReference type="InterPro" id="IPR038770">
    <property type="entry name" value="Na+/solute_symporter_sf"/>
</dbReference>
<dbReference type="FunCoup" id="A0A6G9IF78">
    <property type="interactions" value="133"/>
</dbReference>
<dbReference type="GO" id="GO:0005886">
    <property type="term" value="C:plasma membrane"/>
    <property type="evidence" value="ECO:0007669"/>
    <property type="project" value="UniProtKB-SubCell"/>
</dbReference>
<dbReference type="PANTHER" id="PTHR36838:SF3">
    <property type="entry name" value="TRANSPORTER AUXIN EFFLUX CARRIER EC FAMILY"/>
    <property type="match status" value="1"/>
</dbReference>
<comment type="similarity">
    <text evidence="2">Belongs to the auxin efflux carrier (TC 2.A.69) family.</text>
</comment>
<keyword evidence="4" id="KW-1003">Cell membrane</keyword>
<evidence type="ECO:0000313" key="9">
    <source>
        <dbReference type="EMBL" id="QIQ22477.1"/>
    </source>
</evidence>
<feature type="transmembrane region" description="Helical" evidence="8">
    <location>
        <begin position="264"/>
        <end position="282"/>
    </location>
</feature>
<organism evidence="9 10">
    <name type="scientific">Zophobihabitans entericus</name>
    <dbReference type="NCBI Taxonomy" id="1635327"/>
    <lineage>
        <taxon>Bacteria</taxon>
        <taxon>Pseudomonadati</taxon>
        <taxon>Pseudomonadota</taxon>
        <taxon>Gammaproteobacteria</taxon>
        <taxon>Orbales</taxon>
        <taxon>Orbaceae</taxon>
        <taxon>Zophobihabitans</taxon>
    </lineage>
</organism>
<evidence type="ECO:0000256" key="8">
    <source>
        <dbReference type="SAM" id="Phobius"/>
    </source>
</evidence>
<evidence type="ECO:0000256" key="4">
    <source>
        <dbReference type="ARBA" id="ARBA00022475"/>
    </source>
</evidence>
<dbReference type="RefSeq" id="WP_166917773.1">
    <property type="nucleotide sequence ID" value="NZ_CP050253.1"/>
</dbReference>